<dbReference type="Proteomes" id="UP000054097">
    <property type="component" value="Unassembled WGS sequence"/>
</dbReference>
<name>A0A0C2WY52_SERVB</name>
<reference evidence="1 2" key="1">
    <citation type="submission" date="2014-04" db="EMBL/GenBank/DDBJ databases">
        <authorList>
            <consortium name="DOE Joint Genome Institute"/>
            <person name="Kuo A."/>
            <person name="Zuccaro A."/>
            <person name="Kohler A."/>
            <person name="Nagy L.G."/>
            <person name="Floudas D."/>
            <person name="Copeland A."/>
            <person name="Barry K.W."/>
            <person name="Cichocki N."/>
            <person name="Veneault-Fourrey C."/>
            <person name="LaButti K."/>
            <person name="Lindquist E.A."/>
            <person name="Lipzen A."/>
            <person name="Lundell T."/>
            <person name="Morin E."/>
            <person name="Murat C."/>
            <person name="Sun H."/>
            <person name="Tunlid A."/>
            <person name="Henrissat B."/>
            <person name="Grigoriev I.V."/>
            <person name="Hibbett D.S."/>
            <person name="Martin F."/>
            <person name="Nordberg H.P."/>
            <person name="Cantor M.N."/>
            <person name="Hua S.X."/>
        </authorList>
    </citation>
    <scope>NUCLEOTIDE SEQUENCE [LARGE SCALE GENOMIC DNA]</scope>
    <source>
        <strain evidence="1 2">MAFF 305830</strain>
    </source>
</reference>
<dbReference type="STRING" id="933852.A0A0C2WY52"/>
<organism evidence="1 2">
    <name type="scientific">Serendipita vermifera MAFF 305830</name>
    <dbReference type="NCBI Taxonomy" id="933852"/>
    <lineage>
        <taxon>Eukaryota</taxon>
        <taxon>Fungi</taxon>
        <taxon>Dikarya</taxon>
        <taxon>Basidiomycota</taxon>
        <taxon>Agaricomycotina</taxon>
        <taxon>Agaricomycetes</taxon>
        <taxon>Sebacinales</taxon>
        <taxon>Serendipitaceae</taxon>
        <taxon>Serendipita</taxon>
    </lineage>
</organism>
<dbReference type="EMBL" id="KN824283">
    <property type="protein sequence ID" value="KIM31018.1"/>
    <property type="molecule type" value="Genomic_DNA"/>
</dbReference>
<evidence type="ECO:0000313" key="2">
    <source>
        <dbReference type="Proteomes" id="UP000054097"/>
    </source>
</evidence>
<protein>
    <submittedName>
        <fullName evidence="1">Uncharacterized protein</fullName>
    </submittedName>
</protein>
<dbReference type="OrthoDB" id="3266477at2759"/>
<evidence type="ECO:0000313" key="1">
    <source>
        <dbReference type="EMBL" id="KIM31018.1"/>
    </source>
</evidence>
<dbReference type="AlphaFoldDB" id="A0A0C2WY52"/>
<feature type="non-terminal residue" evidence="1">
    <location>
        <position position="160"/>
    </location>
</feature>
<gene>
    <name evidence="1" type="ORF">M408DRAFT_65884</name>
</gene>
<reference evidence="2" key="2">
    <citation type="submission" date="2015-01" db="EMBL/GenBank/DDBJ databases">
        <title>Evolutionary Origins and Diversification of the Mycorrhizal Mutualists.</title>
        <authorList>
            <consortium name="DOE Joint Genome Institute"/>
            <consortium name="Mycorrhizal Genomics Consortium"/>
            <person name="Kohler A."/>
            <person name="Kuo A."/>
            <person name="Nagy L.G."/>
            <person name="Floudas D."/>
            <person name="Copeland A."/>
            <person name="Barry K.W."/>
            <person name="Cichocki N."/>
            <person name="Veneault-Fourrey C."/>
            <person name="LaButti K."/>
            <person name="Lindquist E.A."/>
            <person name="Lipzen A."/>
            <person name="Lundell T."/>
            <person name="Morin E."/>
            <person name="Murat C."/>
            <person name="Riley R."/>
            <person name="Ohm R."/>
            <person name="Sun H."/>
            <person name="Tunlid A."/>
            <person name="Henrissat B."/>
            <person name="Grigoriev I.V."/>
            <person name="Hibbett D.S."/>
            <person name="Martin F."/>
        </authorList>
    </citation>
    <scope>NUCLEOTIDE SEQUENCE [LARGE SCALE GENOMIC DNA]</scope>
    <source>
        <strain evidence="2">MAFF 305830</strain>
    </source>
</reference>
<proteinExistence type="predicted"/>
<dbReference type="HOGENOM" id="CLU_1691001_0_0_1"/>
<accession>A0A0C2WY52</accession>
<keyword evidence="2" id="KW-1185">Reference proteome</keyword>
<sequence length="160" mass="17983">MHEVGLGSARKFSSQTVFHHFVENTSITTRAFWEANWDLKAAEERKIWVKRAEQKKSRRSKRSTKSTKHAIVPVSIASSTLIHEEDDDMSLYFAHPAEPSVTTFLQIALASTPSATLPLTAAANDALYLLPLRSILDTHAHFQARTHDVTQIFARLDAEN</sequence>